<dbReference type="Gene3D" id="1.10.10.60">
    <property type="entry name" value="Homeodomain-like"/>
    <property type="match status" value="2"/>
</dbReference>
<dbReference type="PROSITE" id="PS01124">
    <property type="entry name" value="HTH_ARAC_FAMILY_2"/>
    <property type="match status" value="1"/>
</dbReference>
<dbReference type="SUPFAM" id="SSF52172">
    <property type="entry name" value="CheY-like"/>
    <property type="match status" value="1"/>
</dbReference>
<dbReference type="PANTHER" id="PTHR42713:SF3">
    <property type="entry name" value="TRANSCRIPTIONAL REGULATORY PROTEIN HPTR"/>
    <property type="match status" value="1"/>
</dbReference>
<dbReference type="EMBL" id="AP019400">
    <property type="protein sequence ID" value="BBI33907.1"/>
    <property type="molecule type" value="Genomic_DNA"/>
</dbReference>
<dbReference type="GO" id="GO:0000160">
    <property type="term" value="P:phosphorelay signal transduction system"/>
    <property type="evidence" value="ECO:0007669"/>
    <property type="project" value="UniProtKB-KW"/>
</dbReference>
<dbReference type="KEGG" id="cohn:KCTCHS21_33060"/>
<feature type="domain" description="Response regulatory" evidence="10">
    <location>
        <begin position="3"/>
        <end position="120"/>
    </location>
</feature>
<dbReference type="GO" id="GO:0005737">
    <property type="term" value="C:cytoplasm"/>
    <property type="evidence" value="ECO:0007669"/>
    <property type="project" value="UniProtKB-SubCell"/>
</dbReference>
<keyword evidence="4" id="KW-0902">Two-component regulatory system</keyword>
<evidence type="ECO:0000313" key="11">
    <source>
        <dbReference type="EMBL" id="BBI33907.1"/>
    </source>
</evidence>
<dbReference type="Gene3D" id="3.40.50.2300">
    <property type="match status" value="1"/>
</dbReference>
<keyword evidence="2" id="KW-0963">Cytoplasm</keyword>
<name>A0A3T1D748_9BACL</name>
<keyword evidence="12" id="KW-1185">Reference proteome</keyword>
<feature type="modified residue" description="4-aspartylphosphate" evidence="8">
    <location>
        <position position="55"/>
    </location>
</feature>
<dbReference type="SMART" id="SM00342">
    <property type="entry name" value="HTH_ARAC"/>
    <property type="match status" value="1"/>
</dbReference>
<dbReference type="PROSITE" id="PS50110">
    <property type="entry name" value="RESPONSE_REGULATORY"/>
    <property type="match status" value="1"/>
</dbReference>
<evidence type="ECO:0000256" key="7">
    <source>
        <dbReference type="ARBA" id="ARBA00023163"/>
    </source>
</evidence>
<evidence type="ECO:0000256" key="1">
    <source>
        <dbReference type="ARBA" id="ARBA00004496"/>
    </source>
</evidence>
<dbReference type="PROSITE" id="PS00041">
    <property type="entry name" value="HTH_ARAC_FAMILY_1"/>
    <property type="match status" value="1"/>
</dbReference>
<proteinExistence type="predicted"/>
<protein>
    <recommendedName>
        <fullName evidence="13">DNA-binding response regulator</fullName>
    </recommendedName>
</protein>
<dbReference type="GO" id="GO:0043565">
    <property type="term" value="F:sequence-specific DNA binding"/>
    <property type="evidence" value="ECO:0007669"/>
    <property type="project" value="InterPro"/>
</dbReference>
<keyword evidence="3 8" id="KW-0597">Phosphoprotein</keyword>
<dbReference type="OrthoDB" id="342399at2"/>
<evidence type="ECO:0000256" key="6">
    <source>
        <dbReference type="ARBA" id="ARBA00023125"/>
    </source>
</evidence>
<evidence type="ECO:0008006" key="13">
    <source>
        <dbReference type="Google" id="ProtNLM"/>
    </source>
</evidence>
<accession>A0A3T1D748</accession>
<organism evidence="11 12">
    <name type="scientific">Cohnella abietis</name>
    <dbReference type="NCBI Taxonomy" id="2507935"/>
    <lineage>
        <taxon>Bacteria</taxon>
        <taxon>Bacillati</taxon>
        <taxon>Bacillota</taxon>
        <taxon>Bacilli</taxon>
        <taxon>Bacillales</taxon>
        <taxon>Paenibacillaceae</taxon>
        <taxon>Cohnella</taxon>
    </lineage>
</organism>
<evidence type="ECO:0000259" key="10">
    <source>
        <dbReference type="PROSITE" id="PS50110"/>
    </source>
</evidence>
<evidence type="ECO:0000256" key="8">
    <source>
        <dbReference type="PROSITE-ProRule" id="PRU00169"/>
    </source>
</evidence>
<sequence>MLKVLLIDDEKWIVKSLKSIVNWKSLGYEIIGEAFNGVEGYEKIKELSPDLVLTDIRMPGMDGLELIRKSNELNRDISFIVTSGYKEFEYARRAIQYGAISYCLKPFDEAEIMEVLDQFSKKQQRNRAILHMELLNMLQENEEYSDQLLLEAMSKLGLDWDERIGAAAAVVVGTAALPIPEGIPYIALQIGRSLKAYIIRGDSIAALTVSLSAELPDGIAGIGIGGCVYDPANLINSIGDASVTAHRFFITGNKGIWNATFTGGNLDEVKEILWKLNQTRNTGLVPELTGKIESLIAEGWFTIRHAVSLYNMVLYHVYYLEDEQLLSYQQLTNRFSHVNEMIANIQSLLLSHYNLSVVQSSKTIPLSTFEKIAAYIDEHFKEDLSLQVISERLNLNPSYVSQLFRRESSETFLQYLTKKRIAYACRLLNETSLSIQEISENSGYLDYFHFAKTFKKNMGLTASQYREANSKEDSKI</sequence>
<feature type="domain" description="HTH araC/xylS-type" evidence="9">
    <location>
        <begin position="370"/>
        <end position="468"/>
    </location>
</feature>
<dbReference type="GO" id="GO:0003700">
    <property type="term" value="F:DNA-binding transcription factor activity"/>
    <property type="evidence" value="ECO:0007669"/>
    <property type="project" value="InterPro"/>
</dbReference>
<dbReference type="PANTHER" id="PTHR42713">
    <property type="entry name" value="HISTIDINE KINASE-RELATED"/>
    <property type="match status" value="1"/>
</dbReference>
<evidence type="ECO:0000313" key="12">
    <source>
        <dbReference type="Proteomes" id="UP000289856"/>
    </source>
</evidence>
<dbReference type="InterPro" id="IPR001789">
    <property type="entry name" value="Sig_transdc_resp-reg_receiver"/>
</dbReference>
<evidence type="ECO:0000256" key="3">
    <source>
        <dbReference type="ARBA" id="ARBA00022553"/>
    </source>
</evidence>
<dbReference type="InterPro" id="IPR011006">
    <property type="entry name" value="CheY-like_superfamily"/>
</dbReference>
<dbReference type="InterPro" id="IPR051552">
    <property type="entry name" value="HptR"/>
</dbReference>
<keyword evidence="6" id="KW-0238">DNA-binding</keyword>
<dbReference type="InterPro" id="IPR009057">
    <property type="entry name" value="Homeodomain-like_sf"/>
</dbReference>
<dbReference type="CDD" id="cd17536">
    <property type="entry name" value="REC_YesN-like"/>
    <property type="match status" value="1"/>
</dbReference>
<dbReference type="AlphaFoldDB" id="A0A3T1D748"/>
<dbReference type="Pfam" id="PF00072">
    <property type="entry name" value="Response_reg"/>
    <property type="match status" value="1"/>
</dbReference>
<evidence type="ECO:0000256" key="4">
    <source>
        <dbReference type="ARBA" id="ARBA00023012"/>
    </source>
</evidence>
<keyword evidence="5" id="KW-0805">Transcription regulation</keyword>
<evidence type="ECO:0000256" key="5">
    <source>
        <dbReference type="ARBA" id="ARBA00023015"/>
    </source>
</evidence>
<dbReference type="SUPFAM" id="SSF46689">
    <property type="entry name" value="Homeodomain-like"/>
    <property type="match status" value="2"/>
</dbReference>
<reference evidence="11 12" key="1">
    <citation type="submission" date="2019-01" db="EMBL/GenBank/DDBJ databases">
        <title>Complete genome sequence of Cohnella hallensis HS21 isolated from Korean fir (Abies koreana) rhizospheric soil.</title>
        <authorList>
            <person name="Jiang L."/>
            <person name="Kang S.W."/>
            <person name="Kim S."/>
            <person name="Jung J."/>
            <person name="Kim C.Y."/>
            <person name="Kim D.H."/>
            <person name="Kim S.W."/>
            <person name="Lee J."/>
        </authorList>
    </citation>
    <scope>NUCLEOTIDE SEQUENCE [LARGE SCALE GENOMIC DNA]</scope>
    <source>
        <strain evidence="11 12">HS21</strain>
    </source>
</reference>
<keyword evidence="7" id="KW-0804">Transcription</keyword>
<dbReference type="RefSeq" id="WP_130610364.1">
    <property type="nucleotide sequence ID" value="NZ_AP019400.1"/>
</dbReference>
<evidence type="ECO:0000259" key="9">
    <source>
        <dbReference type="PROSITE" id="PS01124"/>
    </source>
</evidence>
<evidence type="ECO:0000256" key="2">
    <source>
        <dbReference type="ARBA" id="ARBA00022490"/>
    </source>
</evidence>
<dbReference type="Proteomes" id="UP000289856">
    <property type="component" value="Chromosome"/>
</dbReference>
<dbReference type="InterPro" id="IPR018062">
    <property type="entry name" value="HTH_AraC-typ_CS"/>
</dbReference>
<dbReference type="Pfam" id="PF12833">
    <property type="entry name" value="HTH_18"/>
    <property type="match status" value="1"/>
</dbReference>
<comment type="subcellular location">
    <subcellularLocation>
        <location evidence="1">Cytoplasm</location>
    </subcellularLocation>
</comment>
<dbReference type="InterPro" id="IPR018060">
    <property type="entry name" value="HTH_AraC"/>
</dbReference>
<dbReference type="SMART" id="SM00448">
    <property type="entry name" value="REC"/>
    <property type="match status" value="1"/>
</dbReference>
<gene>
    <name evidence="11" type="ORF">KCTCHS21_33060</name>
</gene>